<feature type="compositionally biased region" description="Low complexity" evidence="2">
    <location>
        <begin position="1"/>
        <end position="17"/>
    </location>
</feature>
<dbReference type="SUPFAM" id="SSF52540">
    <property type="entry name" value="P-loop containing nucleoside triphosphate hydrolases"/>
    <property type="match status" value="1"/>
</dbReference>
<dbReference type="EMBL" id="JBHRTR010000019">
    <property type="protein sequence ID" value="MFC3226979.1"/>
    <property type="molecule type" value="Genomic_DNA"/>
</dbReference>
<dbReference type="CDD" id="cd03114">
    <property type="entry name" value="MMAA-like"/>
    <property type="match status" value="1"/>
</dbReference>
<keyword evidence="3" id="KW-0378">Hydrolase</keyword>
<feature type="region of interest" description="Disordered" evidence="2">
    <location>
        <begin position="1"/>
        <end position="21"/>
    </location>
</feature>
<evidence type="ECO:0000313" key="3">
    <source>
        <dbReference type="EMBL" id="MFC3226979.1"/>
    </source>
</evidence>
<organism evidence="3 4">
    <name type="scientific">Marinibaculum pumilum</name>
    <dbReference type="NCBI Taxonomy" id="1766165"/>
    <lineage>
        <taxon>Bacteria</taxon>
        <taxon>Pseudomonadati</taxon>
        <taxon>Pseudomonadota</taxon>
        <taxon>Alphaproteobacteria</taxon>
        <taxon>Rhodospirillales</taxon>
        <taxon>Rhodospirillaceae</taxon>
        <taxon>Marinibaculum</taxon>
    </lineage>
</organism>
<dbReference type="Pfam" id="PF03308">
    <property type="entry name" value="MeaB"/>
    <property type="match status" value="1"/>
</dbReference>
<proteinExistence type="inferred from homology"/>
<evidence type="ECO:0000313" key="4">
    <source>
        <dbReference type="Proteomes" id="UP001595528"/>
    </source>
</evidence>
<comment type="similarity">
    <text evidence="1">Belongs to the SIMIBI class G3E GTPase family. ArgK/MeaB subfamily.</text>
</comment>
<dbReference type="NCBIfam" id="TIGR00750">
    <property type="entry name" value="lao"/>
    <property type="match status" value="1"/>
</dbReference>
<name>A0ABV7KXX8_9PROT</name>
<dbReference type="EC" id="3.6.5.-" evidence="3"/>
<protein>
    <submittedName>
        <fullName evidence="3">Methylmalonyl Co-A mutase-associated GTPase MeaB</fullName>
        <ecNumber evidence="3">3.6.5.-</ecNumber>
    </submittedName>
</protein>
<gene>
    <name evidence="3" type="primary">meaB</name>
    <name evidence="3" type="ORF">ACFOGJ_07050</name>
</gene>
<sequence length="349" mass="37147">MPDTASAASGGRPAGRSLPDTESFAAAIRAGDRRMLARAITLVESTRTDHRAAAEALLEALLPDAGRALRVGISGTPGVGKSTFIEALGLHLVDSGKRLAVLAVDPTSARSGGSILGDKTRMEQLSRRPEAFIRPSPAGRSLGGVARRTREALLLCDAAGHDVVLVETVGIGQSETAVADMVDLFMLLLAPGGGDDLQGIKRGVMELADLIVINKADGDLLPAAKTAQADYRSALGLMRPRFAAWKAEVLLASALRSEGIGPVWERIEAFRQGLTDSGEFDRQRADQAVSWMWRDLTDTVVESLQADAELRAAAERREREVRDGRSTPMAAARSLLEAFLRRGPEAARP</sequence>
<evidence type="ECO:0000256" key="1">
    <source>
        <dbReference type="ARBA" id="ARBA00009625"/>
    </source>
</evidence>
<dbReference type="NCBIfam" id="NF006958">
    <property type="entry name" value="PRK09435.1"/>
    <property type="match status" value="1"/>
</dbReference>
<dbReference type="Proteomes" id="UP001595528">
    <property type="component" value="Unassembled WGS sequence"/>
</dbReference>
<dbReference type="Gene3D" id="1.20.5.170">
    <property type="match status" value="1"/>
</dbReference>
<evidence type="ECO:0000256" key="2">
    <source>
        <dbReference type="SAM" id="MobiDB-lite"/>
    </source>
</evidence>
<reference evidence="4" key="1">
    <citation type="journal article" date="2019" name="Int. J. Syst. Evol. Microbiol.">
        <title>The Global Catalogue of Microorganisms (GCM) 10K type strain sequencing project: providing services to taxonomists for standard genome sequencing and annotation.</title>
        <authorList>
            <consortium name="The Broad Institute Genomics Platform"/>
            <consortium name="The Broad Institute Genome Sequencing Center for Infectious Disease"/>
            <person name="Wu L."/>
            <person name="Ma J."/>
        </authorList>
    </citation>
    <scope>NUCLEOTIDE SEQUENCE [LARGE SCALE GENOMIC DNA]</scope>
    <source>
        <strain evidence="4">KCTC 42964</strain>
    </source>
</reference>
<dbReference type="Gene3D" id="1.10.287.130">
    <property type="match status" value="1"/>
</dbReference>
<comment type="caution">
    <text evidence="3">The sequence shown here is derived from an EMBL/GenBank/DDBJ whole genome shotgun (WGS) entry which is preliminary data.</text>
</comment>
<dbReference type="InterPro" id="IPR005129">
    <property type="entry name" value="GTPase_ArgK"/>
</dbReference>
<dbReference type="GO" id="GO:0016787">
    <property type="term" value="F:hydrolase activity"/>
    <property type="evidence" value="ECO:0007669"/>
    <property type="project" value="UniProtKB-KW"/>
</dbReference>
<dbReference type="Gene3D" id="3.40.50.300">
    <property type="entry name" value="P-loop containing nucleotide triphosphate hydrolases"/>
    <property type="match status" value="1"/>
</dbReference>
<dbReference type="InterPro" id="IPR027417">
    <property type="entry name" value="P-loop_NTPase"/>
</dbReference>
<dbReference type="RefSeq" id="WP_379899140.1">
    <property type="nucleotide sequence ID" value="NZ_JBHRTR010000019.1"/>
</dbReference>
<keyword evidence="4" id="KW-1185">Reference proteome</keyword>
<accession>A0ABV7KXX8</accession>
<dbReference type="PANTHER" id="PTHR23408:SF3">
    <property type="entry name" value="METHYLMALONIC ACIDURIA TYPE A PROTEIN, MITOCHONDRIAL"/>
    <property type="match status" value="1"/>
</dbReference>
<dbReference type="PANTHER" id="PTHR23408">
    <property type="entry name" value="METHYLMALONYL-COA MUTASE"/>
    <property type="match status" value="1"/>
</dbReference>